<gene>
    <name evidence="2" type="ORF">ABB29_01215</name>
</gene>
<name>A0A0R0D394_9GAMM</name>
<dbReference type="OrthoDB" id="5974438at2"/>
<dbReference type="InterPro" id="IPR011990">
    <property type="entry name" value="TPR-like_helical_dom_sf"/>
</dbReference>
<reference evidence="2 3" key="1">
    <citation type="submission" date="2015-05" db="EMBL/GenBank/DDBJ databases">
        <title>Genome sequencing and analysis of members of genus Stenotrophomonas.</title>
        <authorList>
            <person name="Patil P.P."/>
            <person name="Midha S."/>
            <person name="Patil P.B."/>
        </authorList>
    </citation>
    <scope>NUCLEOTIDE SEQUENCE [LARGE SCALE GENOMIC DNA]</scope>
    <source>
        <strain evidence="2 3">DSM 21858</strain>
    </source>
</reference>
<feature type="signal peptide" evidence="1">
    <location>
        <begin position="1"/>
        <end position="26"/>
    </location>
</feature>
<dbReference type="Proteomes" id="UP000052052">
    <property type="component" value="Unassembled WGS sequence"/>
</dbReference>
<dbReference type="EMBL" id="LDJL01000001">
    <property type="protein sequence ID" value="KRG72099.1"/>
    <property type="molecule type" value="Genomic_DNA"/>
</dbReference>
<accession>A0A0R0D394</accession>
<proteinExistence type="predicted"/>
<dbReference type="PATRIC" id="fig|344882.3.peg.252"/>
<dbReference type="STRING" id="344882.ABB29_01215"/>
<keyword evidence="1" id="KW-0732">Signal</keyword>
<dbReference type="AlphaFoldDB" id="A0A0R0D394"/>
<feature type="chain" id="PRO_5006395013" description="Tetratricopeptide repeat protein" evidence="1">
    <location>
        <begin position="27"/>
        <end position="217"/>
    </location>
</feature>
<evidence type="ECO:0008006" key="4">
    <source>
        <dbReference type="Google" id="ProtNLM"/>
    </source>
</evidence>
<comment type="caution">
    <text evidence="2">The sequence shown here is derived from an EMBL/GenBank/DDBJ whole genome shotgun (WGS) entry which is preliminary data.</text>
</comment>
<organism evidence="2 3">
    <name type="scientific">Pseudoxanthomonas dokdonensis</name>
    <dbReference type="NCBI Taxonomy" id="344882"/>
    <lineage>
        <taxon>Bacteria</taxon>
        <taxon>Pseudomonadati</taxon>
        <taxon>Pseudomonadota</taxon>
        <taxon>Gammaproteobacteria</taxon>
        <taxon>Lysobacterales</taxon>
        <taxon>Lysobacteraceae</taxon>
        <taxon>Pseudoxanthomonas</taxon>
    </lineage>
</organism>
<sequence length="217" mass="24131">MSLLKVFGPPALLLLVLSQVSFAVSAEPLQTPKEFYFDEDTDTARPVVVVADLQGEALAQALVRERERGRGRKAVEASGQLAHLAMQEGRNELGQQLYEQAIASTEDSGPLARSLRWNYGWDLYRSGQLEPALAQWSNLTNRFGDPAWAPPTLALVLWQLDRKPEALQWYAAAVRTEPLKWNSAANYPALLPGWSEKDRDVLAQVLAAWQADPPAWP</sequence>
<dbReference type="SUPFAM" id="SSF48452">
    <property type="entry name" value="TPR-like"/>
    <property type="match status" value="1"/>
</dbReference>
<evidence type="ECO:0000256" key="1">
    <source>
        <dbReference type="SAM" id="SignalP"/>
    </source>
</evidence>
<keyword evidence="3" id="KW-1185">Reference proteome</keyword>
<protein>
    <recommendedName>
        <fullName evidence="4">Tetratricopeptide repeat protein</fullName>
    </recommendedName>
</protein>
<dbReference type="Gene3D" id="1.25.40.10">
    <property type="entry name" value="Tetratricopeptide repeat domain"/>
    <property type="match status" value="1"/>
</dbReference>
<evidence type="ECO:0000313" key="3">
    <source>
        <dbReference type="Proteomes" id="UP000052052"/>
    </source>
</evidence>
<evidence type="ECO:0000313" key="2">
    <source>
        <dbReference type="EMBL" id="KRG72099.1"/>
    </source>
</evidence>